<dbReference type="InterPro" id="IPR036894">
    <property type="entry name" value="YbaB-like_sf"/>
</dbReference>
<evidence type="ECO:0000313" key="1">
    <source>
        <dbReference type="EMBL" id="PIP56943.1"/>
    </source>
</evidence>
<protein>
    <recommendedName>
        <fullName evidence="3">Nucleoid-associated protein, YbaB/EbfC family</fullName>
    </recommendedName>
</protein>
<comment type="caution">
    <text evidence="1">The sequence shown here is derived from an EMBL/GenBank/DDBJ whole genome shotgun (WGS) entry which is preliminary data.</text>
</comment>
<dbReference type="SUPFAM" id="SSF82607">
    <property type="entry name" value="YbaB-like"/>
    <property type="match status" value="1"/>
</dbReference>
<proteinExistence type="predicted"/>
<dbReference type="Gene3D" id="3.30.1310.10">
    <property type="entry name" value="Nucleoid-associated protein YbaB-like domain"/>
    <property type="match status" value="1"/>
</dbReference>
<organism evidence="1 2">
    <name type="scientific">candidate division WWE3 bacterium CG22_combo_CG10-13_8_21_14_all_39_12</name>
    <dbReference type="NCBI Taxonomy" id="1975094"/>
    <lineage>
        <taxon>Bacteria</taxon>
        <taxon>Katanobacteria</taxon>
    </lineage>
</organism>
<evidence type="ECO:0000313" key="2">
    <source>
        <dbReference type="Proteomes" id="UP000228495"/>
    </source>
</evidence>
<reference evidence="1 2" key="1">
    <citation type="submission" date="2017-09" db="EMBL/GenBank/DDBJ databases">
        <title>Depth-based differentiation of microbial function through sediment-hosted aquifers and enrichment of novel symbionts in the deep terrestrial subsurface.</title>
        <authorList>
            <person name="Probst A.J."/>
            <person name="Ladd B."/>
            <person name="Jarett J.K."/>
            <person name="Geller-Mcgrath D.E."/>
            <person name="Sieber C.M."/>
            <person name="Emerson J.B."/>
            <person name="Anantharaman K."/>
            <person name="Thomas B.C."/>
            <person name="Malmstrom R."/>
            <person name="Stieglmeier M."/>
            <person name="Klingl A."/>
            <person name="Woyke T."/>
            <person name="Ryan C.M."/>
            <person name="Banfield J.F."/>
        </authorList>
    </citation>
    <scope>NUCLEOTIDE SEQUENCE [LARGE SCALE GENOMIC DNA]</scope>
    <source>
        <strain evidence="1">CG22_combo_CG10-13_8_21_14_all_39_12</strain>
    </source>
</reference>
<sequence>MFDQLKQINDMRKKAKEIETQLSGEVLEVVHKGVVIQVTANQDFISLQTNGASDEIVLKAINEALKESKKVMAKRMRGQMGDLGLNLPGM</sequence>
<dbReference type="AlphaFoldDB" id="A0A2H0BH00"/>
<evidence type="ECO:0008006" key="3">
    <source>
        <dbReference type="Google" id="ProtNLM"/>
    </source>
</evidence>
<name>A0A2H0BH00_UNCKA</name>
<accession>A0A2H0BH00</accession>
<dbReference type="EMBL" id="PCSU01000004">
    <property type="protein sequence ID" value="PIP56943.1"/>
    <property type="molecule type" value="Genomic_DNA"/>
</dbReference>
<dbReference type="Proteomes" id="UP000228495">
    <property type="component" value="Unassembled WGS sequence"/>
</dbReference>
<gene>
    <name evidence="1" type="ORF">COX05_00405</name>
</gene>